<organism evidence="7 8">
    <name type="scientific">Streptomyces parvus</name>
    <dbReference type="NCBI Taxonomy" id="66428"/>
    <lineage>
        <taxon>Bacteria</taxon>
        <taxon>Bacillati</taxon>
        <taxon>Actinomycetota</taxon>
        <taxon>Actinomycetes</taxon>
        <taxon>Kitasatosporales</taxon>
        <taxon>Streptomycetaceae</taxon>
        <taxon>Streptomyces</taxon>
    </lineage>
</organism>
<keyword evidence="8" id="KW-1185">Reference proteome</keyword>
<sequence length="438" mass="45868">MPSSRGTRLASVAIALGVLTTACGLGGSTDGNSAAQQSNGSGGPLKGTVTFETLQLKPTFTKYIEGVIASYEKKHPDVDVKWVDVPFAGAQEKMTANAVAGTLPDVVNLNPQFAQALEAKGLFVDMDTAAKDIKGDYVPGAWDAFTVPGMKGSFGIPWYLTSEVTMYNKDLFEKAGLDPAKPPATFEELLASGAELSAKGKGSSYGLHPALENRFITDLAKQGVPLLDESGKKWTFNTPEAAAYLGELADAYKKGVFPKDSITQDHTKSTEAYQAGRIGVLPSGPNFLTIIKENAPKVAEQTGVGPQITGASGATNMSVMGLLVPKSSKNQAAAISFASYMANAENQLAFSKIVTVLPSVSKALKDPYFTAAGDGSAEAQARKISAEQIAKGQNLVPVQYDERVTKAVIGKVQLALQGKLSPQKALDEAVEAANAITG</sequence>
<keyword evidence="2 6" id="KW-0732">Signal</keyword>
<evidence type="ECO:0000256" key="6">
    <source>
        <dbReference type="SAM" id="SignalP"/>
    </source>
</evidence>
<gene>
    <name evidence="7" type="ORF">FY004_35355</name>
</gene>
<accession>A0A5D4I355</accession>
<keyword evidence="1" id="KW-1003">Cell membrane</keyword>
<dbReference type="RefSeq" id="WP_148905003.1">
    <property type="nucleotide sequence ID" value="NZ_VSZQ01000328.1"/>
</dbReference>
<dbReference type="EMBL" id="VSZQ01000328">
    <property type="protein sequence ID" value="TYR47591.1"/>
    <property type="molecule type" value="Genomic_DNA"/>
</dbReference>
<comment type="caution">
    <text evidence="7">The sequence shown here is derived from an EMBL/GenBank/DDBJ whole genome shotgun (WGS) entry which is preliminary data.</text>
</comment>
<evidence type="ECO:0000256" key="2">
    <source>
        <dbReference type="ARBA" id="ARBA00022729"/>
    </source>
</evidence>
<dbReference type="AlphaFoldDB" id="A0A5D4I355"/>
<dbReference type="PANTHER" id="PTHR43649">
    <property type="entry name" value="ARABINOSE-BINDING PROTEIN-RELATED"/>
    <property type="match status" value="1"/>
</dbReference>
<dbReference type="InterPro" id="IPR050490">
    <property type="entry name" value="Bact_solute-bd_prot1"/>
</dbReference>
<evidence type="ECO:0000256" key="5">
    <source>
        <dbReference type="ARBA" id="ARBA00023288"/>
    </source>
</evidence>
<keyword evidence="5" id="KW-0449">Lipoprotein</keyword>
<keyword evidence="3" id="KW-0472">Membrane</keyword>
<dbReference type="Gene3D" id="3.40.190.10">
    <property type="entry name" value="Periplasmic binding protein-like II"/>
    <property type="match status" value="1"/>
</dbReference>
<dbReference type="Pfam" id="PF01547">
    <property type="entry name" value="SBP_bac_1"/>
    <property type="match status" value="1"/>
</dbReference>
<dbReference type="InterPro" id="IPR006059">
    <property type="entry name" value="SBP"/>
</dbReference>
<name>A0A5D4I355_9ACTN</name>
<reference evidence="7 8" key="1">
    <citation type="submission" date="2019-08" db="EMBL/GenBank/DDBJ databases">
        <title>Draft genome for granaticin producer strain Streptomyces parvus C05.</title>
        <authorList>
            <person name="Gonzalez-Pimentel J.L."/>
        </authorList>
    </citation>
    <scope>NUCLEOTIDE SEQUENCE [LARGE SCALE GENOMIC DNA]</scope>
    <source>
        <strain evidence="7 8">C05</strain>
    </source>
</reference>
<dbReference type="PROSITE" id="PS51257">
    <property type="entry name" value="PROKAR_LIPOPROTEIN"/>
    <property type="match status" value="1"/>
</dbReference>
<evidence type="ECO:0000256" key="1">
    <source>
        <dbReference type="ARBA" id="ARBA00022475"/>
    </source>
</evidence>
<dbReference type="Proteomes" id="UP000323242">
    <property type="component" value="Unassembled WGS sequence"/>
</dbReference>
<protein>
    <submittedName>
        <fullName evidence="7">Sugar ABC transporter substrate-binding protein</fullName>
    </submittedName>
</protein>
<feature type="chain" id="PRO_5039391588" evidence="6">
    <location>
        <begin position="25"/>
        <end position="438"/>
    </location>
</feature>
<keyword evidence="4" id="KW-0564">Palmitate</keyword>
<dbReference type="SUPFAM" id="SSF53850">
    <property type="entry name" value="Periplasmic binding protein-like II"/>
    <property type="match status" value="1"/>
</dbReference>
<evidence type="ECO:0000313" key="7">
    <source>
        <dbReference type="EMBL" id="TYR47591.1"/>
    </source>
</evidence>
<dbReference type="PANTHER" id="PTHR43649:SF33">
    <property type="entry name" value="POLYGALACTURONAN_RHAMNOGALACTURONAN-BINDING PROTEIN YTCQ"/>
    <property type="match status" value="1"/>
</dbReference>
<evidence type="ECO:0000256" key="3">
    <source>
        <dbReference type="ARBA" id="ARBA00023136"/>
    </source>
</evidence>
<proteinExistence type="predicted"/>
<evidence type="ECO:0000256" key="4">
    <source>
        <dbReference type="ARBA" id="ARBA00023139"/>
    </source>
</evidence>
<feature type="signal peptide" evidence="6">
    <location>
        <begin position="1"/>
        <end position="24"/>
    </location>
</feature>
<evidence type="ECO:0000313" key="8">
    <source>
        <dbReference type="Proteomes" id="UP000323242"/>
    </source>
</evidence>
<dbReference type="CDD" id="cd13585">
    <property type="entry name" value="PBP2_TMBP_like"/>
    <property type="match status" value="1"/>
</dbReference>